<evidence type="ECO:0000313" key="2">
    <source>
        <dbReference type="EMBL" id="BBL80520.1"/>
    </source>
</evidence>
<organism evidence="2 3">
    <name type="scientific">Rubrobacter xylanophilus</name>
    <dbReference type="NCBI Taxonomy" id="49319"/>
    <lineage>
        <taxon>Bacteria</taxon>
        <taxon>Bacillati</taxon>
        <taxon>Actinomycetota</taxon>
        <taxon>Rubrobacteria</taxon>
        <taxon>Rubrobacterales</taxon>
        <taxon>Rubrobacteraceae</taxon>
        <taxon>Rubrobacter</taxon>
    </lineage>
</organism>
<sequence>MVKVPAGITLGQALKLARVVGSGGEAKLVIQSGEVRVNGEVETRRGRRLRPGDVVEVGRERLEAS</sequence>
<proteinExistence type="predicted"/>
<dbReference type="Pfam" id="PF13275">
    <property type="entry name" value="S4_2"/>
    <property type="match status" value="1"/>
</dbReference>
<dbReference type="AlphaFoldDB" id="A0A510HKI4"/>
<reference evidence="2" key="1">
    <citation type="journal article" date="2019" name="Microbiol. Resour. Announc.">
        <title>Complete Genome Sequence of Rubrobacter xylanophilus Strain AA3-22, Isolated from Arima Onsen in Japan.</title>
        <authorList>
            <person name="Tomariguchi N."/>
            <person name="Miyazaki K."/>
        </authorList>
    </citation>
    <scope>NUCLEOTIDE SEQUENCE [LARGE SCALE GENOMIC DNA]</scope>
    <source>
        <strain evidence="2">AA3-22</strain>
    </source>
</reference>
<dbReference type="CDD" id="cd00165">
    <property type="entry name" value="S4"/>
    <property type="match status" value="1"/>
</dbReference>
<dbReference type="InterPro" id="IPR036986">
    <property type="entry name" value="S4_RNA-bd_sf"/>
</dbReference>
<dbReference type="GO" id="GO:0003723">
    <property type="term" value="F:RNA binding"/>
    <property type="evidence" value="ECO:0007669"/>
    <property type="project" value="UniProtKB-KW"/>
</dbReference>
<evidence type="ECO:0000313" key="3">
    <source>
        <dbReference type="Proteomes" id="UP000318065"/>
    </source>
</evidence>
<protein>
    <submittedName>
        <fullName evidence="2">RNA-binding protein</fullName>
    </submittedName>
</protein>
<accession>A0A510HKI4</accession>
<dbReference type="SUPFAM" id="SSF55174">
    <property type="entry name" value="Alpha-L RNA-binding motif"/>
    <property type="match status" value="1"/>
</dbReference>
<keyword evidence="1" id="KW-0694">RNA-binding</keyword>
<dbReference type="Proteomes" id="UP000318065">
    <property type="component" value="Chromosome"/>
</dbReference>
<gene>
    <name evidence="2" type="ORF">RxyAA322_23740</name>
</gene>
<dbReference type="Gene3D" id="3.10.290.10">
    <property type="entry name" value="RNA-binding S4 domain"/>
    <property type="match status" value="1"/>
</dbReference>
<dbReference type="PROSITE" id="PS50889">
    <property type="entry name" value="S4"/>
    <property type="match status" value="1"/>
</dbReference>
<keyword evidence="3" id="KW-1185">Reference proteome</keyword>
<name>A0A510HKI4_9ACTN</name>
<evidence type="ECO:0000256" key="1">
    <source>
        <dbReference type="PROSITE-ProRule" id="PRU00182"/>
    </source>
</evidence>
<dbReference type="EMBL" id="AP019791">
    <property type="protein sequence ID" value="BBL80520.1"/>
    <property type="molecule type" value="Genomic_DNA"/>
</dbReference>